<keyword evidence="4" id="KW-1185">Reference proteome</keyword>
<keyword evidence="1" id="KW-0812">Transmembrane</keyword>
<feature type="chain" id="PRO_5045914365" evidence="2">
    <location>
        <begin position="18"/>
        <end position="1759"/>
    </location>
</feature>
<dbReference type="Proteomes" id="UP001141327">
    <property type="component" value="Unassembled WGS sequence"/>
</dbReference>
<evidence type="ECO:0000313" key="3">
    <source>
        <dbReference type="EMBL" id="KAJ4456559.1"/>
    </source>
</evidence>
<gene>
    <name evidence="3" type="ORF">PAPYR_8206</name>
</gene>
<feature type="signal peptide" evidence="2">
    <location>
        <begin position="1"/>
        <end position="17"/>
    </location>
</feature>
<keyword evidence="1" id="KW-1133">Transmembrane helix</keyword>
<keyword evidence="2" id="KW-0732">Signal</keyword>
<organism evidence="3 4">
    <name type="scientific">Paratrimastix pyriformis</name>
    <dbReference type="NCBI Taxonomy" id="342808"/>
    <lineage>
        <taxon>Eukaryota</taxon>
        <taxon>Metamonada</taxon>
        <taxon>Preaxostyla</taxon>
        <taxon>Paratrimastigidae</taxon>
        <taxon>Paratrimastix</taxon>
    </lineage>
</organism>
<proteinExistence type="predicted"/>
<evidence type="ECO:0000256" key="2">
    <source>
        <dbReference type="SAM" id="SignalP"/>
    </source>
</evidence>
<comment type="caution">
    <text evidence="3">The sequence shown here is derived from an EMBL/GenBank/DDBJ whole genome shotgun (WGS) entry which is preliminary data.</text>
</comment>
<feature type="transmembrane region" description="Helical" evidence="1">
    <location>
        <begin position="1707"/>
        <end position="1736"/>
    </location>
</feature>
<evidence type="ECO:0000256" key="1">
    <source>
        <dbReference type="SAM" id="Phobius"/>
    </source>
</evidence>
<reference evidence="3" key="1">
    <citation type="journal article" date="2022" name="bioRxiv">
        <title>Genomics of Preaxostyla Flagellates Illuminates Evolutionary Transitions and the Path Towards Mitochondrial Loss.</title>
        <authorList>
            <person name="Novak L.V.F."/>
            <person name="Treitli S.C."/>
            <person name="Pyrih J."/>
            <person name="Halakuc P."/>
            <person name="Pipaliya S.V."/>
            <person name="Vacek V."/>
            <person name="Brzon O."/>
            <person name="Soukal P."/>
            <person name="Eme L."/>
            <person name="Dacks J.B."/>
            <person name="Karnkowska A."/>
            <person name="Elias M."/>
            <person name="Hampl V."/>
        </authorList>
    </citation>
    <scope>NUCLEOTIDE SEQUENCE</scope>
    <source>
        <strain evidence="3">RCP-MX</strain>
    </source>
</reference>
<name>A0ABQ8UGW3_9EUKA</name>
<sequence>MCRWLFFLCVSLGLTLAPLTSKSWGQNCFGVAVDPPSGAAISTTQQFNISFVLHGVEPPFQWNLGAPLIYAGISQSKGVQLRSSTGNIYLPSSLTKTSDYWFLVKFQNLPTATDFGLIIHNIITSKQRFNLGPIGWANYTTNPDPLPSSPGPTELEDCPVPSRDPWWIGLPPEPSFTLSPSIVLEETLWTLRLEFNFSSDSPFSWNLSSFIYHNEIYELQSPLQGTLRAASIEQSIPLVRTGVYQPAHEGVNMDGAYFDMYQVTSRDEIQAILDGTLNPFFLDTFEVSLNTGSTWSAYSNSSSATEMLLRAEGLESLSNYTARFGSPAIYIQWLSGQWSIGYDTVFSCPKGSPRNLMCPHCPIVYHALEYFSSVPALRVVTPLLFEAAGFDFGNASVTKEMFFSLNGTSYDNAELIVTPEFEARFIFDLDDAVFHERQLLYPVTNFTGFFVEGATLRNMLFVPKTYFGHSLNHIGVAPWTWLAQASCDEAQGSGLGFQISSLYHGGSAYRAEVLRHFDSLKANASMDRIALNDSVLRLRYSQVPLRAEIHLRQPLIKQAILEAQPGIVVVEDARTARIQWRIINVGEVGTIPNFLVVCDEGLVAEPLTIGGLLLPGEDATLSLTVRPGGGEGNLTCKATAWPTARELDTRTNTSSAWSLEVWGDSLFPSALFGLAVTNVTLAGQQLLIAGHVNNSGSTTSGTADLHCNGTISASAALSLPLGSTAISFSVPTAGLTGTLLCTVRVWMASQQASDALVTTFTASVPPPEPALFGLAVTNVTLAGQQLLIAGHVNNSGSTTSGTADLHCNGTISASAALSLPLGSTAISFSVPTAGLTGTLLCTVRVWMASQQASDALVTTFTASVPPPEPALFGLAVTNVTLAGQQLLIAGHVNNSGSTTSGTADLHCNGTISASAALSLPLGSTAISFSVPTAGLTGTLLCTVRVWMASQQASDALVTTFTASVPPPEPALFGLAVTNVTLAGQQLLIAGHVNNSGSTTSGTADLHCNGTISASAALSLPLGSTAISFSVPTAGLTGTLLCTVRVWMASQQASDALVTTFTASVPPPDPDCSPQPLLFFTLPVWSSGPSAHAISSAFNISSTVFWVLSTPQLHLSGFLVNAGDPDAEILLNISCATIPTYLEHYSTPGRSAVAFSAAFSLNPSLYGTSISCHIGASIPHPHTCWTLGTAVTTTFDAPLQSPDFFFQMPLSFWLASLPTVPTIFSAAENPFHLQVLSTSSSLSFNGYVHNRGTVAAPYSLELVCEPPAQVLSFSKSTLAPPGAHSSFSFSVSLTTTNSSCQLALLSAPSSGLAPFGKNLTQQFSLLAASPWNVSLLQPPTSHPGSYQRTFVQSNVTLEIQNQLLIPTPLRSFCDCGEMPFQCDLSTLPLSLEPNQRLPVSFVVKAPLSSSGSHLCTLNLARDDATSHPLSVPFIPSFGCGEDFIEPFLGQPRIWWSSHSDDFAVSCTFNTTVSNLFQTVVVCPVANFGLDLVAVNATFMCDSPAAAVLTGPLVRLIPSFSIESFVFGVETSQSMALHSLSCSFTVNVTDTHPCWSPSGKAARSSLELTLPCGNVSEALLAFPLATWKSLGTGHIFDSTDNPLALQITPRKGSTWVDFSFFVQNYGSGFANGFLNITCPNGTTGTALTIAPQSVQRVTLALVMVQSAECLAVASVSSGPCDSPFGKLLSQRFNFTLTSTIDSSGALPQAVLPIVISASAGVFAVFLAFGGFATARYFLTKRRFARTRGFLHATLMVDRDPE</sequence>
<evidence type="ECO:0000313" key="4">
    <source>
        <dbReference type="Proteomes" id="UP001141327"/>
    </source>
</evidence>
<dbReference type="EMBL" id="JAPMOS010000067">
    <property type="protein sequence ID" value="KAJ4456559.1"/>
    <property type="molecule type" value="Genomic_DNA"/>
</dbReference>
<accession>A0ABQ8UGW3</accession>
<keyword evidence="1" id="KW-0472">Membrane</keyword>
<protein>
    <submittedName>
        <fullName evidence="3">Uncharacterized protein</fullName>
    </submittedName>
</protein>